<comment type="caution">
    <text evidence="2">The sequence shown here is derived from an EMBL/GenBank/DDBJ whole genome shotgun (WGS) entry which is preliminary data.</text>
</comment>
<sequence length="557" mass="60224">MYLSQVFVPSLMLLSQLVSAQESLDQICGDLPGIEDCKGTVTIPVKAKLKYCSKEVFTVDPCKTTTTFKYPCPTWKNPTKLCDGSTCVPGTVTKSVDVPCGISIVTKEVSLCQSVRDSVGNAGSDFINKASAMCDCIPKVLKLIQAGIMDTVFGAGVSLDVDSSVVAQMVRLQTCVSDTGLGIKDNRDEVYANELTSKDGWIVLHAAEITLATYAELALAVSPCLTGVACRPTAVANFFKRYLTDSATTLGIQLAKLLFGWIDIFGNIKKKVTAITDAAESLAMHLAPVPGKVQTTKKKICQNKRCVGPGVSAFMKKVSKALTTAQSLQNIRQAADTAATAAPEMISVVKKTIGVAKTIPGSSFFTDLIKSGALTKVEDMLESFQIVKELPESVAELEETISPVEDLVSNYEALGINALAAVEDVISFSWAPYAKELKADSSGKLRKGLIEIQKLFKTGLLKPVRDLKADIKGLKDVLATSPIKKGDFEFKAGITDYQRWTTLSMDAPCAKEGKSNFELSGFKTSFSYPKFYSCKYGPQEIPWPSHFVPYIKFKMAE</sequence>
<evidence type="ECO:0000313" key="3">
    <source>
        <dbReference type="Proteomes" id="UP000717696"/>
    </source>
</evidence>
<feature type="chain" id="PRO_5040379869" evidence="1">
    <location>
        <begin position="21"/>
        <end position="557"/>
    </location>
</feature>
<evidence type="ECO:0000313" key="2">
    <source>
        <dbReference type="EMBL" id="KAH7129456.1"/>
    </source>
</evidence>
<feature type="signal peptide" evidence="1">
    <location>
        <begin position="1"/>
        <end position="20"/>
    </location>
</feature>
<name>A0A9P9E2B6_9HYPO</name>
<proteinExistence type="predicted"/>
<evidence type="ECO:0000256" key="1">
    <source>
        <dbReference type="SAM" id="SignalP"/>
    </source>
</evidence>
<dbReference type="OrthoDB" id="2590365at2759"/>
<accession>A0A9P9E2B6</accession>
<protein>
    <submittedName>
        <fullName evidence="2">Uncharacterized protein</fullName>
    </submittedName>
</protein>
<keyword evidence="3" id="KW-1185">Reference proteome</keyword>
<organism evidence="2 3">
    <name type="scientific">Dactylonectria estremocensis</name>
    <dbReference type="NCBI Taxonomy" id="1079267"/>
    <lineage>
        <taxon>Eukaryota</taxon>
        <taxon>Fungi</taxon>
        <taxon>Dikarya</taxon>
        <taxon>Ascomycota</taxon>
        <taxon>Pezizomycotina</taxon>
        <taxon>Sordariomycetes</taxon>
        <taxon>Hypocreomycetidae</taxon>
        <taxon>Hypocreales</taxon>
        <taxon>Nectriaceae</taxon>
        <taxon>Dactylonectria</taxon>
    </lineage>
</organism>
<dbReference type="EMBL" id="JAGMUU010000021">
    <property type="protein sequence ID" value="KAH7129456.1"/>
    <property type="molecule type" value="Genomic_DNA"/>
</dbReference>
<gene>
    <name evidence="2" type="ORF">B0J13DRAFT_588355</name>
</gene>
<dbReference type="Proteomes" id="UP000717696">
    <property type="component" value="Unassembled WGS sequence"/>
</dbReference>
<reference evidence="2" key="1">
    <citation type="journal article" date="2021" name="Nat. Commun.">
        <title>Genetic determinants of endophytism in the Arabidopsis root mycobiome.</title>
        <authorList>
            <person name="Mesny F."/>
            <person name="Miyauchi S."/>
            <person name="Thiergart T."/>
            <person name="Pickel B."/>
            <person name="Atanasova L."/>
            <person name="Karlsson M."/>
            <person name="Huettel B."/>
            <person name="Barry K.W."/>
            <person name="Haridas S."/>
            <person name="Chen C."/>
            <person name="Bauer D."/>
            <person name="Andreopoulos W."/>
            <person name="Pangilinan J."/>
            <person name="LaButti K."/>
            <person name="Riley R."/>
            <person name="Lipzen A."/>
            <person name="Clum A."/>
            <person name="Drula E."/>
            <person name="Henrissat B."/>
            <person name="Kohler A."/>
            <person name="Grigoriev I.V."/>
            <person name="Martin F.M."/>
            <person name="Hacquard S."/>
        </authorList>
    </citation>
    <scope>NUCLEOTIDE SEQUENCE</scope>
    <source>
        <strain evidence="2">MPI-CAGE-AT-0021</strain>
    </source>
</reference>
<keyword evidence="1" id="KW-0732">Signal</keyword>
<dbReference type="AlphaFoldDB" id="A0A9P9E2B6"/>